<accession>A0A3D8LIP4</accession>
<dbReference type="AlphaFoldDB" id="A0A3D8LIP4"/>
<dbReference type="Proteomes" id="UP000256708">
    <property type="component" value="Unassembled WGS sequence"/>
</dbReference>
<reference evidence="2" key="1">
    <citation type="submission" date="2018-08" db="EMBL/GenBank/DDBJ databases">
        <authorList>
            <person name="Liu Z.-W."/>
            <person name="Du Z.-J."/>
        </authorList>
    </citation>
    <scope>NUCLEOTIDE SEQUENCE [LARGE SCALE GENOMIC DNA]</scope>
    <source>
        <strain evidence="2">H4X</strain>
    </source>
</reference>
<sequence>MSKSATSFRPKVIKNIRRIFTMVSASPKADTGFVEDLLSFSTIDGSVVAYKSGANALRSGAGIFVGGYFVGVADEDTFSGQSMPFIKY</sequence>
<protein>
    <submittedName>
        <fullName evidence="1">Uncharacterized protein</fullName>
    </submittedName>
</protein>
<comment type="caution">
    <text evidence="1">The sequence shown here is derived from an EMBL/GenBank/DDBJ whole genome shotgun (WGS) entry which is preliminary data.</text>
</comment>
<evidence type="ECO:0000313" key="2">
    <source>
        <dbReference type="Proteomes" id="UP000256708"/>
    </source>
</evidence>
<name>A0A3D8LIP4_9BACT</name>
<organism evidence="1 2">
    <name type="scientific">Pontibacter diazotrophicus</name>
    <dbReference type="NCBI Taxonomy" id="1400979"/>
    <lineage>
        <taxon>Bacteria</taxon>
        <taxon>Pseudomonadati</taxon>
        <taxon>Bacteroidota</taxon>
        <taxon>Cytophagia</taxon>
        <taxon>Cytophagales</taxon>
        <taxon>Hymenobacteraceae</taxon>
        <taxon>Pontibacter</taxon>
    </lineage>
</organism>
<gene>
    <name evidence="1" type="ORF">DXT99_01670</name>
</gene>
<evidence type="ECO:0000313" key="1">
    <source>
        <dbReference type="EMBL" id="RDV17238.1"/>
    </source>
</evidence>
<dbReference type="OrthoDB" id="9841169at2"/>
<proteinExistence type="predicted"/>
<dbReference type="EMBL" id="QRGR01000001">
    <property type="protein sequence ID" value="RDV17238.1"/>
    <property type="molecule type" value="Genomic_DNA"/>
</dbReference>
<keyword evidence="2" id="KW-1185">Reference proteome</keyword>
<dbReference type="RefSeq" id="WP_115563758.1">
    <property type="nucleotide sequence ID" value="NZ_QRGR01000001.1"/>
</dbReference>